<comment type="caution">
    <text evidence="11">The sequence shown here is derived from an EMBL/GenBank/DDBJ whole genome shotgun (WGS) entry which is preliminary data.</text>
</comment>
<evidence type="ECO:0000256" key="1">
    <source>
        <dbReference type="ARBA" id="ARBA00012513"/>
    </source>
</evidence>
<evidence type="ECO:0000256" key="6">
    <source>
        <dbReference type="ARBA" id="ARBA00022840"/>
    </source>
</evidence>
<dbReference type="GO" id="GO:0005524">
    <property type="term" value="F:ATP binding"/>
    <property type="evidence" value="ECO:0007669"/>
    <property type="project" value="UniProtKB-KW"/>
</dbReference>
<evidence type="ECO:0000259" key="10">
    <source>
        <dbReference type="PROSITE" id="PS50011"/>
    </source>
</evidence>
<evidence type="ECO:0000256" key="5">
    <source>
        <dbReference type="ARBA" id="ARBA00022777"/>
    </source>
</evidence>
<evidence type="ECO:0000256" key="3">
    <source>
        <dbReference type="ARBA" id="ARBA00022679"/>
    </source>
</evidence>
<dbReference type="GO" id="GO:0004674">
    <property type="term" value="F:protein serine/threonine kinase activity"/>
    <property type="evidence" value="ECO:0007669"/>
    <property type="project" value="UniProtKB-KW"/>
</dbReference>
<dbReference type="InterPro" id="IPR031636">
    <property type="entry name" value="PknG_TPR"/>
</dbReference>
<organism evidence="11 12">
    <name type="scientific">Pegethrix bostrychoides GSE-TBD4-15B</name>
    <dbReference type="NCBI Taxonomy" id="2839662"/>
    <lineage>
        <taxon>Bacteria</taxon>
        <taxon>Bacillati</taxon>
        <taxon>Cyanobacteriota</taxon>
        <taxon>Cyanophyceae</taxon>
        <taxon>Oculatellales</taxon>
        <taxon>Oculatellaceae</taxon>
        <taxon>Pegethrix</taxon>
    </lineage>
</organism>
<dbReference type="Pfam" id="PF00069">
    <property type="entry name" value="Pkinase"/>
    <property type="match status" value="1"/>
</dbReference>
<dbReference type="Gene3D" id="3.30.200.20">
    <property type="entry name" value="Phosphorylase Kinase, domain 1"/>
    <property type="match status" value="1"/>
</dbReference>
<comment type="catalytic activity">
    <reaction evidence="7">
        <text>L-threonyl-[protein] + ATP = O-phospho-L-threonyl-[protein] + ADP + H(+)</text>
        <dbReference type="Rhea" id="RHEA:46608"/>
        <dbReference type="Rhea" id="RHEA-COMP:11060"/>
        <dbReference type="Rhea" id="RHEA-COMP:11605"/>
        <dbReference type="ChEBI" id="CHEBI:15378"/>
        <dbReference type="ChEBI" id="CHEBI:30013"/>
        <dbReference type="ChEBI" id="CHEBI:30616"/>
        <dbReference type="ChEBI" id="CHEBI:61977"/>
        <dbReference type="ChEBI" id="CHEBI:456216"/>
        <dbReference type="EC" id="2.7.11.1"/>
    </reaction>
</comment>
<dbReference type="Gene3D" id="1.25.40.10">
    <property type="entry name" value="Tetratricopeptide repeat domain"/>
    <property type="match status" value="1"/>
</dbReference>
<dbReference type="PANTHER" id="PTHR24363">
    <property type="entry name" value="SERINE/THREONINE PROTEIN KINASE"/>
    <property type="match status" value="1"/>
</dbReference>
<proteinExistence type="predicted"/>
<dbReference type="PROSITE" id="PS50011">
    <property type="entry name" value="PROTEIN_KINASE_DOM"/>
    <property type="match status" value="1"/>
</dbReference>
<comment type="catalytic activity">
    <reaction evidence="8">
        <text>L-seryl-[protein] + ATP = O-phospho-L-seryl-[protein] + ADP + H(+)</text>
        <dbReference type="Rhea" id="RHEA:17989"/>
        <dbReference type="Rhea" id="RHEA-COMP:9863"/>
        <dbReference type="Rhea" id="RHEA-COMP:11604"/>
        <dbReference type="ChEBI" id="CHEBI:15378"/>
        <dbReference type="ChEBI" id="CHEBI:29999"/>
        <dbReference type="ChEBI" id="CHEBI:30616"/>
        <dbReference type="ChEBI" id="CHEBI:83421"/>
        <dbReference type="ChEBI" id="CHEBI:456216"/>
        <dbReference type="EC" id="2.7.11.1"/>
    </reaction>
</comment>
<name>A0A951P727_9CYAN</name>
<dbReference type="InterPro" id="IPR000719">
    <property type="entry name" value="Prot_kinase_dom"/>
</dbReference>
<keyword evidence="6" id="KW-0067">ATP-binding</keyword>
<evidence type="ECO:0000256" key="9">
    <source>
        <dbReference type="SAM" id="MobiDB-lite"/>
    </source>
</evidence>
<gene>
    <name evidence="11" type="ORF">KME07_01850</name>
</gene>
<keyword evidence="5 11" id="KW-0418">Kinase</keyword>
<dbReference type="PANTHER" id="PTHR24363:SF0">
    <property type="entry name" value="SERINE_THREONINE KINASE LIKE DOMAIN CONTAINING 1"/>
    <property type="match status" value="1"/>
</dbReference>
<dbReference type="Gene3D" id="1.10.510.10">
    <property type="entry name" value="Transferase(Phosphotransferase) domain 1"/>
    <property type="match status" value="1"/>
</dbReference>
<evidence type="ECO:0000256" key="8">
    <source>
        <dbReference type="ARBA" id="ARBA00048679"/>
    </source>
</evidence>
<dbReference type="CDD" id="cd14014">
    <property type="entry name" value="STKc_PknB_like"/>
    <property type="match status" value="1"/>
</dbReference>
<dbReference type="Proteomes" id="UP000707356">
    <property type="component" value="Unassembled WGS sequence"/>
</dbReference>
<evidence type="ECO:0000256" key="7">
    <source>
        <dbReference type="ARBA" id="ARBA00047899"/>
    </source>
</evidence>
<dbReference type="InterPro" id="IPR011990">
    <property type="entry name" value="TPR-like_helical_dom_sf"/>
</dbReference>
<evidence type="ECO:0000256" key="2">
    <source>
        <dbReference type="ARBA" id="ARBA00022527"/>
    </source>
</evidence>
<sequence>MTSDICTRPHCNGKIDDGYCDSCGMAALSQNLVTATSRSSSSTSSRQSGSLRSGSLRSGSLRSGRASSRHLGAGLVTIPDLPSTAPEAHLLSDPHVPEHRRFCGHCNATLRRERGYCNQCGQKYSFVPSLQAGDLVAEQYEVKGAMAYGGLGWIYLGFDQMLSRYVVLKGLLNAEDAASAAVALAERKFLASVKHPNIVGVYNFVNHGGEGFIVMEYIQGQTLKVIRKQRGRLPVGEAIAYIHRILSAFAYLHESGLVYCDFKPDNAMLEDGDVKLIDMGGVRRLDDSDGDIYGTVGYSAPEIAADGPSVASDLFTVGRTLAVLLIDIPEFNKTHQFSLPAPEQEPLFAQQESLYRFLLKATAYKAEQRFQSAEAMAEQLLGVLREVAALETGQPSPASSRLFGGDPLVLTASPDAPIAADYHQLSLPLLDAADPAFNALLTALAVPDLRQRQVSLDQVMQQFPDSSEAQLQRINNLIELRNYKQARAALGKFMQKVQRDWRFTWCYGKLNLAEELPVSATDYFEQIYTDLPGELAPKLALAIATEQAGQRLRAIQLYRLIASTDPGYVSASFGLARCLFAKGDRQAAIAALGQIPSDSILYTHAQMMAVRLLTSMTGAAGTVPQPPDLEQATRILEALRLEGLERHRLAQQLFETALMLLHSKAVPPQNSLSLLGQPWTEVAIRQGLEQSLRAQAQLAAGREKIKLVDAANRIRPLTWI</sequence>
<protein>
    <recommendedName>
        <fullName evidence="1">non-specific serine/threonine protein kinase</fullName>
        <ecNumber evidence="1">2.7.11.1</ecNumber>
    </recommendedName>
</protein>
<keyword evidence="4" id="KW-0547">Nucleotide-binding</keyword>
<dbReference type="AlphaFoldDB" id="A0A951P727"/>
<dbReference type="EC" id="2.7.11.1" evidence="1"/>
<reference evidence="11" key="2">
    <citation type="journal article" date="2022" name="Microbiol. Resour. Announc.">
        <title>Metagenome Sequencing to Explore Phylogenomics of Terrestrial Cyanobacteria.</title>
        <authorList>
            <person name="Ward R.D."/>
            <person name="Stajich J.E."/>
            <person name="Johansen J.R."/>
            <person name="Huntemann M."/>
            <person name="Clum A."/>
            <person name="Foster B."/>
            <person name="Foster B."/>
            <person name="Roux S."/>
            <person name="Palaniappan K."/>
            <person name="Varghese N."/>
            <person name="Mukherjee S."/>
            <person name="Reddy T.B.K."/>
            <person name="Daum C."/>
            <person name="Copeland A."/>
            <person name="Chen I.A."/>
            <person name="Ivanova N.N."/>
            <person name="Kyrpides N.C."/>
            <person name="Shapiro N."/>
            <person name="Eloe-Fadrosh E.A."/>
            <person name="Pietrasiak N."/>
        </authorList>
    </citation>
    <scope>NUCLEOTIDE SEQUENCE</scope>
    <source>
        <strain evidence="11">GSE-TBD4-15B</strain>
    </source>
</reference>
<dbReference type="Pfam" id="PF16919">
    <property type="entry name" value="PknG_rubred"/>
    <property type="match status" value="1"/>
</dbReference>
<dbReference type="FunFam" id="1.10.510.10:FF:000306">
    <property type="entry name" value="Serine/threonine protein kinase"/>
    <property type="match status" value="1"/>
</dbReference>
<evidence type="ECO:0000256" key="4">
    <source>
        <dbReference type="ARBA" id="ARBA00022741"/>
    </source>
</evidence>
<dbReference type="Pfam" id="PF16918">
    <property type="entry name" value="PknG_TPR"/>
    <property type="match status" value="1"/>
</dbReference>
<reference evidence="11" key="1">
    <citation type="submission" date="2021-05" db="EMBL/GenBank/DDBJ databases">
        <authorList>
            <person name="Pietrasiak N."/>
            <person name="Ward R."/>
            <person name="Stajich J.E."/>
            <person name="Kurbessoian T."/>
        </authorList>
    </citation>
    <scope>NUCLEOTIDE SEQUENCE</scope>
    <source>
        <strain evidence="11">GSE-TBD4-15B</strain>
    </source>
</reference>
<feature type="region of interest" description="Disordered" evidence="9">
    <location>
        <begin position="36"/>
        <end position="66"/>
    </location>
</feature>
<evidence type="ECO:0000313" key="11">
    <source>
        <dbReference type="EMBL" id="MBW4464167.1"/>
    </source>
</evidence>
<dbReference type="SUPFAM" id="SSF56112">
    <property type="entry name" value="Protein kinase-like (PK-like)"/>
    <property type="match status" value="1"/>
</dbReference>
<feature type="domain" description="Protein kinase" evidence="10">
    <location>
        <begin position="140"/>
        <end position="381"/>
    </location>
</feature>
<dbReference type="InterPro" id="IPR031634">
    <property type="entry name" value="PknG_rubred"/>
</dbReference>
<dbReference type="InterPro" id="IPR011009">
    <property type="entry name" value="Kinase-like_dom_sf"/>
</dbReference>
<evidence type="ECO:0000313" key="12">
    <source>
        <dbReference type="Proteomes" id="UP000707356"/>
    </source>
</evidence>
<dbReference type="SUPFAM" id="SSF48452">
    <property type="entry name" value="TPR-like"/>
    <property type="match status" value="1"/>
</dbReference>
<dbReference type="EMBL" id="JAHHHV010000007">
    <property type="protein sequence ID" value="MBW4464167.1"/>
    <property type="molecule type" value="Genomic_DNA"/>
</dbReference>
<accession>A0A951P727</accession>
<keyword evidence="2" id="KW-0723">Serine/threonine-protein kinase</keyword>
<keyword evidence="3" id="KW-0808">Transferase</keyword>